<dbReference type="Gene3D" id="1.20.58.2220">
    <property type="entry name" value="Formin, FH2 domain"/>
    <property type="match status" value="1"/>
</dbReference>
<evidence type="ECO:0000313" key="3">
    <source>
        <dbReference type="Proteomes" id="UP000046392"/>
    </source>
</evidence>
<feature type="compositionally biased region" description="Pro residues" evidence="1">
    <location>
        <begin position="320"/>
        <end position="339"/>
    </location>
</feature>
<feature type="compositionally biased region" description="Polar residues" evidence="1">
    <location>
        <begin position="461"/>
        <end position="475"/>
    </location>
</feature>
<dbReference type="Proteomes" id="UP000046392">
    <property type="component" value="Unplaced"/>
</dbReference>
<feature type="region of interest" description="Disordered" evidence="1">
    <location>
        <begin position="455"/>
        <end position="475"/>
    </location>
</feature>
<dbReference type="PANTHER" id="PTHR46345">
    <property type="entry name" value="INVERTED FORMIN-2"/>
    <property type="match status" value="1"/>
</dbReference>
<sequence length="819" mass="90275">MAMIENISKGLLTPKEIKKCYAYLSKQSKDVMVQTDVISDEPYFNEANSVENSDSDKENSSTIHDQKHSNVLLKKKNKSLHDTKINLVQLDLHTYDVLEDKDIKKVNSQPTCHLCQKCLKSFCDIEVQTEKIDDKKMIPIPPPLPAGFSSNIKSNVTNYENVSETYNNLTRNSECDLKDNIPLSETNTISQSKIPLPPPLSGVKANSPKSPSLSGTKKIPPTAPPLPGTKLIPPPAPPLPGVKLIPLAPPLPGTKLIPPPAPPLPGVKSIPLAPPLPGTKSIPLPPPLPGAKSIPLAPPLPGAKSIPLAPPLPGAKSSPPLAPPLPGVKGGPPPPPPLPGAMGALPNMNDSKTIEMKGTSQTSASFSKTPPNSFLTSVSSLNAIHCSNSRSSVTYSKTKKTNTIQWTAVRNQVIINNKTIWNHFVEPDFPQDQREKLENMFERTKVVPKKVISKSIEAKKTSPNRNDTINKNSTGGLSEKRSLNLGIVLSRFKGIKGFDLVNALEKAHSSTFDIDTIQNLLVHYPTKEEREFFGKIESKEGLNNNEAFVWGVSRKPNLRLKLELMVFEANTTNDIQNFTKSGEQCLSACEKLMGNESVDQFFFKCLQFGNFLNQSTFAAGAQGFTLQSLLPTLQTKGTGTKSSLRMVDLLAEVADEVIFKVLDILPLLKEAKTFVLSEFEGAVKKLKHQILTIKKRVEMADGADELKNEYTELLNNYHSQCAKIENTMTEIKKYELDLQQFFCAESLKLEEILCIFLQAFTLFETAKKMFVSKTARIEKTGKLGNTKPLHVIRKTITKTDLKKNADIYNFIDMLNNSYV</sequence>
<feature type="region of interest" description="Disordered" evidence="1">
    <location>
        <begin position="47"/>
        <end position="66"/>
    </location>
</feature>
<feature type="domain" description="FH2" evidence="2">
    <location>
        <begin position="391"/>
        <end position="789"/>
    </location>
</feature>
<dbReference type="InterPro" id="IPR015425">
    <property type="entry name" value="FH2_Formin"/>
</dbReference>
<dbReference type="STRING" id="174720.A0A0N5BQP7"/>
<dbReference type="PROSITE" id="PS51444">
    <property type="entry name" value="FH2"/>
    <property type="match status" value="1"/>
</dbReference>
<proteinExistence type="predicted"/>
<dbReference type="Pfam" id="PF02181">
    <property type="entry name" value="FH2"/>
    <property type="match status" value="1"/>
</dbReference>
<dbReference type="PANTHER" id="PTHR46345:SF8">
    <property type="entry name" value="FORMIN 3, ISOFORM B"/>
    <property type="match status" value="1"/>
</dbReference>
<evidence type="ECO:0000256" key="1">
    <source>
        <dbReference type="SAM" id="MobiDB-lite"/>
    </source>
</evidence>
<evidence type="ECO:0000259" key="2">
    <source>
        <dbReference type="PROSITE" id="PS51444"/>
    </source>
</evidence>
<dbReference type="Pfam" id="PF06346">
    <property type="entry name" value="Drf_FH1"/>
    <property type="match status" value="1"/>
</dbReference>
<name>A0A0N5BQP7_STREA</name>
<feature type="compositionally biased region" description="Polar residues" evidence="1">
    <location>
        <begin position="358"/>
        <end position="370"/>
    </location>
</feature>
<feature type="region of interest" description="Disordered" evidence="1">
    <location>
        <begin position="186"/>
        <end position="229"/>
    </location>
</feature>
<accession>A0A0N5BQP7</accession>
<keyword evidence="3" id="KW-1185">Reference proteome</keyword>
<dbReference type="SUPFAM" id="SSF101447">
    <property type="entry name" value="Formin homology 2 domain (FH2 domain)"/>
    <property type="match status" value="1"/>
</dbReference>
<evidence type="ECO:0000313" key="4">
    <source>
        <dbReference type="WBParaSite" id="SPAL_0000820900.1"/>
    </source>
</evidence>
<dbReference type="InterPro" id="IPR042201">
    <property type="entry name" value="FH2_Formin_sf"/>
</dbReference>
<reference evidence="4" key="1">
    <citation type="submission" date="2017-02" db="UniProtKB">
        <authorList>
            <consortium name="WormBaseParasite"/>
        </authorList>
    </citation>
    <scope>IDENTIFICATION</scope>
</reference>
<organism evidence="3 4">
    <name type="scientific">Strongyloides papillosus</name>
    <name type="common">Intestinal threadworm</name>
    <dbReference type="NCBI Taxonomy" id="174720"/>
    <lineage>
        <taxon>Eukaryota</taxon>
        <taxon>Metazoa</taxon>
        <taxon>Ecdysozoa</taxon>
        <taxon>Nematoda</taxon>
        <taxon>Chromadorea</taxon>
        <taxon>Rhabditida</taxon>
        <taxon>Tylenchina</taxon>
        <taxon>Panagrolaimomorpha</taxon>
        <taxon>Strongyloidoidea</taxon>
        <taxon>Strongyloididae</taxon>
        <taxon>Strongyloides</taxon>
    </lineage>
</organism>
<dbReference type="AlphaFoldDB" id="A0A0N5BQP7"/>
<feature type="region of interest" description="Disordered" evidence="1">
    <location>
        <begin position="305"/>
        <end position="370"/>
    </location>
</feature>
<protein>
    <submittedName>
        <fullName evidence="4">FH2 domain-containing protein</fullName>
    </submittedName>
</protein>
<dbReference type="WBParaSite" id="SPAL_0000820900.1">
    <property type="protein sequence ID" value="SPAL_0000820900.1"/>
    <property type="gene ID" value="SPAL_0000820900"/>
</dbReference>
<feature type="compositionally biased region" description="Basic and acidic residues" evidence="1">
    <location>
        <begin position="54"/>
        <end position="66"/>
    </location>
</feature>
<dbReference type="SMART" id="SM00498">
    <property type="entry name" value="FH2"/>
    <property type="match status" value="1"/>
</dbReference>